<reference evidence="3 4" key="1">
    <citation type="submission" date="2023-03" db="EMBL/GenBank/DDBJ databases">
        <title>Isolation and description of six Streptomyces strains from soil environments, able to metabolize different microbial glucans.</title>
        <authorList>
            <person name="Widen T."/>
            <person name="Larsbrink J."/>
        </authorList>
    </citation>
    <scope>NUCLEOTIDE SEQUENCE [LARGE SCALE GENOMIC DNA]</scope>
    <source>
        <strain evidence="3 4">Alt3</strain>
    </source>
</reference>
<evidence type="ECO:0000313" key="4">
    <source>
        <dbReference type="Proteomes" id="UP001224433"/>
    </source>
</evidence>
<dbReference type="Proteomes" id="UP001224433">
    <property type="component" value="Chromosome"/>
</dbReference>
<organism evidence="3 4">
    <name type="scientific">Streptomyces glycanivorans</name>
    <dbReference type="NCBI Taxonomy" id="3033808"/>
    <lineage>
        <taxon>Bacteria</taxon>
        <taxon>Bacillati</taxon>
        <taxon>Actinomycetota</taxon>
        <taxon>Actinomycetes</taxon>
        <taxon>Kitasatosporales</taxon>
        <taxon>Streptomycetaceae</taxon>
        <taxon>Streptomyces</taxon>
    </lineage>
</organism>
<proteinExistence type="predicted"/>
<evidence type="ECO:0000313" key="3">
    <source>
        <dbReference type="EMBL" id="WLQ62618.1"/>
    </source>
</evidence>
<sequence length="123" mass="13197">MSTSDQDQDQRQEQEREQEQDHDPGGDPGEIPGAAAQERRLTPRQARRLRIVLSSVGMAAMAVVLGLRIASRSSVLVVGVYGLALILCGVVIELSRNGRTRLGSWLLGVGLVAAVGADWLLIP</sequence>
<evidence type="ECO:0000256" key="1">
    <source>
        <dbReference type="SAM" id="MobiDB-lite"/>
    </source>
</evidence>
<name>A0ABY9J4M2_9ACTN</name>
<gene>
    <name evidence="3" type="ORF">P8A20_02995</name>
</gene>
<keyword evidence="2" id="KW-0812">Transmembrane</keyword>
<keyword evidence="2" id="KW-1133">Transmembrane helix</keyword>
<keyword evidence="4" id="KW-1185">Reference proteome</keyword>
<keyword evidence="2" id="KW-0472">Membrane</keyword>
<feature type="transmembrane region" description="Helical" evidence="2">
    <location>
        <begin position="102"/>
        <end position="122"/>
    </location>
</feature>
<feature type="compositionally biased region" description="Basic and acidic residues" evidence="1">
    <location>
        <begin position="8"/>
        <end position="25"/>
    </location>
</feature>
<feature type="transmembrane region" description="Helical" evidence="2">
    <location>
        <begin position="49"/>
        <end position="69"/>
    </location>
</feature>
<accession>A0ABY9J4M2</accession>
<protein>
    <submittedName>
        <fullName evidence="3">Uncharacterized protein</fullName>
    </submittedName>
</protein>
<feature type="transmembrane region" description="Helical" evidence="2">
    <location>
        <begin position="75"/>
        <end position="95"/>
    </location>
</feature>
<feature type="region of interest" description="Disordered" evidence="1">
    <location>
        <begin position="1"/>
        <end position="42"/>
    </location>
</feature>
<evidence type="ECO:0000256" key="2">
    <source>
        <dbReference type="SAM" id="Phobius"/>
    </source>
</evidence>
<dbReference type="EMBL" id="CP120983">
    <property type="protein sequence ID" value="WLQ62618.1"/>
    <property type="molecule type" value="Genomic_DNA"/>
</dbReference>
<dbReference type="RefSeq" id="WP_147958071.1">
    <property type="nucleotide sequence ID" value="NZ_CP120983.1"/>
</dbReference>